<dbReference type="EC" id="1.6.5.-" evidence="6"/>
<evidence type="ECO:0000256" key="2">
    <source>
        <dbReference type="ARBA" id="ARBA00022643"/>
    </source>
</evidence>
<keyword evidence="2 6" id="KW-0288">FMN</keyword>
<comment type="similarity">
    <text evidence="6">Belongs to the azoreductase type 1 family.</text>
</comment>
<dbReference type="GO" id="GO:0016655">
    <property type="term" value="F:oxidoreductase activity, acting on NAD(P)H, quinone or similar compound as acceptor"/>
    <property type="evidence" value="ECO:0007669"/>
    <property type="project" value="InterPro"/>
</dbReference>
<keyword evidence="9" id="KW-1185">Reference proteome</keyword>
<name>A0A3D9FHE6_9SPHN</name>
<keyword evidence="4 6" id="KW-0520">NAD</keyword>
<protein>
    <recommendedName>
        <fullName evidence="6">FMN dependent NADH:quinone oxidoreductase</fullName>
        <ecNumber evidence="6">1.6.5.-</ecNumber>
    </recommendedName>
    <alternativeName>
        <fullName evidence="6">Azo-dye reductase</fullName>
    </alternativeName>
    <alternativeName>
        <fullName evidence="6">FMN-dependent NADH-azo compound oxidoreductase</fullName>
    </alternativeName>
    <alternativeName>
        <fullName evidence="6">FMN-dependent NADH-azoreductase</fullName>
        <ecNumber evidence="6">1.7.1.17</ecNumber>
    </alternativeName>
</protein>
<organism evidence="8 9">
    <name type="scientific">Parasphingopyxis lamellibrachiae</name>
    <dbReference type="NCBI Taxonomy" id="680125"/>
    <lineage>
        <taxon>Bacteria</taxon>
        <taxon>Pseudomonadati</taxon>
        <taxon>Pseudomonadota</taxon>
        <taxon>Alphaproteobacteria</taxon>
        <taxon>Sphingomonadales</taxon>
        <taxon>Sphingomonadaceae</taxon>
        <taxon>Parasphingopyxis</taxon>
    </lineage>
</organism>
<evidence type="ECO:0000313" key="9">
    <source>
        <dbReference type="Proteomes" id="UP000256310"/>
    </source>
</evidence>
<reference evidence="8 9" key="1">
    <citation type="submission" date="2018-07" db="EMBL/GenBank/DDBJ databases">
        <title>Genomic Encyclopedia of Type Strains, Phase IV (KMG-IV): sequencing the most valuable type-strain genomes for metagenomic binning, comparative biology and taxonomic classification.</title>
        <authorList>
            <person name="Goeker M."/>
        </authorList>
    </citation>
    <scope>NUCLEOTIDE SEQUENCE [LARGE SCALE GENOMIC DNA]</scope>
    <source>
        <strain evidence="8 9">DSM 26725</strain>
    </source>
</reference>
<comment type="caution">
    <text evidence="6">Lacks conserved residue(s) required for the propagation of feature annotation.</text>
</comment>
<dbReference type="HAMAP" id="MF_01216">
    <property type="entry name" value="Azoreductase_type1"/>
    <property type="match status" value="1"/>
</dbReference>
<keyword evidence="3 6" id="KW-0560">Oxidoreductase</keyword>
<evidence type="ECO:0000313" key="8">
    <source>
        <dbReference type="EMBL" id="RED16511.1"/>
    </source>
</evidence>
<comment type="caution">
    <text evidence="8">The sequence shown here is derived from an EMBL/GenBank/DDBJ whole genome shotgun (WGS) entry which is preliminary data.</text>
</comment>
<evidence type="ECO:0000256" key="6">
    <source>
        <dbReference type="HAMAP-Rule" id="MF_01216"/>
    </source>
</evidence>
<dbReference type="InterPro" id="IPR050104">
    <property type="entry name" value="FMN-dep_NADH:Q_OxRdtase_AzoR1"/>
</dbReference>
<dbReference type="Proteomes" id="UP000256310">
    <property type="component" value="Unassembled WGS sequence"/>
</dbReference>
<feature type="binding site" evidence="6">
    <location>
        <position position="15"/>
    </location>
    <ligand>
        <name>FMN</name>
        <dbReference type="ChEBI" id="CHEBI:58210"/>
    </ligand>
</feature>
<comment type="function">
    <text evidence="6">Quinone reductase that provides resistance to thiol-specific stress caused by electrophilic quinones.</text>
</comment>
<evidence type="ECO:0000256" key="4">
    <source>
        <dbReference type="ARBA" id="ARBA00023027"/>
    </source>
</evidence>
<comment type="subunit">
    <text evidence="6">Homodimer.</text>
</comment>
<dbReference type="PANTHER" id="PTHR43741:SF4">
    <property type="entry name" value="FMN-DEPENDENT NADH:QUINONE OXIDOREDUCTASE"/>
    <property type="match status" value="1"/>
</dbReference>
<evidence type="ECO:0000259" key="7">
    <source>
        <dbReference type="Pfam" id="PF02525"/>
    </source>
</evidence>
<evidence type="ECO:0000256" key="5">
    <source>
        <dbReference type="ARBA" id="ARBA00048542"/>
    </source>
</evidence>
<evidence type="ECO:0000256" key="3">
    <source>
        <dbReference type="ARBA" id="ARBA00023002"/>
    </source>
</evidence>
<sequence length="200" mass="21005">MSITHAPTLLRIDSSGRSAGSNSRALTDHLIAKLAAENPDAAIVARDVAQGLPFVSDDWINANFTAAEERDDSQAKALTLSDTLVAELEAAKIIVIGTPIYNFGIPASLKAWIDMVARAGKTFKYTDTGPVGLLEGKKAYVAIASGGTEVGSTIDFASGYLKHVLGFLGIHDVAFFAADQLMMHGDEKVAATKTAIDAVV</sequence>
<keyword evidence="1 6" id="KW-0285">Flavoprotein</keyword>
<dbReference type="Gene3D" id="3.40.50.360">
    <property type="match status" value="1"/>
</dbReference>
<dbReference type="GO" id="GO:0016652">
    <property type="term" value="F:oxidoreductase activity, acting on NAD(P)H as acceptor"/>
    <property type="evidence" value="ECO:0007669"/>
    <property type="project" value="UniProtKB-UniRule"/>
</dbReference>
<dbReference type="OrthoDB" id="9787136at2"/>
<dbReference type="Pfam" id="PF02525">
    <property type="entry name" value="Flavodoxin_2"/>
    <property type="match status" value="1"/>
</dbReference>
<dbReference type="EC" id="1.7.1.17" evidence="6"/>
<dbReference type="AlphaFoldDB" id="A0A3D9FHE6"/>
<dbReference type="SUPFAM" id="SSF52218">
    <property type="entry name" value="Flavoproteins"/>
    <property type="match status" value="1"/>
</dbReference>
<comment type="catalytic activity">
    <reaction evidence="5">
        <text>N,N-dimethyl-1,4-phenylenediamine + anthranilate + 2 NAD(+) = 2-(4-dimethylaminophenyl)diazenylbenzoate + 2 NADH + 2 H(+)</text>
        <dbReference type="Rhea" id="RHEA:55872"/>
        <dbReference type="ChEBI" id="CHEBI:15378"/>
        <dbReference type="ChEBI" id="CHEBI:15783"/>
        <dbReference type="ChEBI" id="CHEBI:16567"/>
        <dbReference type="ChEBI" id="CHEBI:57540"/>
        <dbReference type="ChEBI" id="CHEBI:57945"/>
        <dbReference type="ChEBI" id="CHEBI:71579"/>
        <dbReference type="EC" id="1.7.1.17"/>
    </reaction>
    <physiologicalReaction direction="right-to-left" evidence="5">
        <dbReference type="Rhea" id="RHEA:55874"/>
    </physiologicalReaction>
</comment>
<dbReference type="GO" id="GO:0010181">
    <property type="term" value="F:FMN binding"/>
    <property type="evidence" value="ECO:0007669"/>
    <property type="project" value="UniProtKB-UniRule"/>
</dbReference>
<dbReference type="InterPro" id="IPR003680">
    <property type="entry name" value="Flavodoxin_fold"/>
</dbReference>
<dbReference type="PANTHER" id="PTHR43741">
    <property type="entry name" value="FMN-DEPENDENT NADH-AZOREDUCTASE 1"/>
    <property type="match status" value="1"/>
</dbReference>
<dbReference type="InterPro" id="IPR029039">
    <property type="entry name" value="Flavoprotein-like_sf"/>
</dbReference>
<dbReference type="GO" id="GO:0009055">
    <property type="term" value="F:electron transfer activity"/>
    <property type="evidence" value="ECO:0007669"/>
    <property type="project" value="UniProtKB-UniRule"/>
</dbReference>
<dbReference type="EMBL" id="QRDP01000004">
    <property type="protein sequence ID" value="RED16511.1"/>
    <property type="molecule type" value="Genomic_DNA"/>
</dbReference>
<dbReference type="RefSeq" id="WP_116235908.1">
    <property type="nucleotide sequence ID" value="NZ_QRDP01000004.1"/>
</dbReference>
<accession>A0A3D9FHE6</accession>
<dbReference type="InterPro" id="IPR023048">
    <property type="entry name" value="NADH:quinone_OxRdtase_FMN_depd"/>
</dbReference>
<evidence type="ECO:0000256" key="1">
    <source>
        <dbReference type="ARBA" id="ARBA00022630"/>
    </source>
</evidence>
<comment type="function">
    <text evidence="6">Also exhibits azoreductase activity. Catalyzes the reductive cleavage of the azo bond in aromatic azo compounds to the corresponding amines.</text>
</comment>
<comment type="cofactor">
    <cofactor evidence="6">
        <name>FMN</name>
        <dbReference type="ChEBI" id="CHEBI:58210"/>
    </cofactor>
    <text evidence="6">Binds 1 FMN per subunit.</text>
</comment>
<proteinExistence type="inferred from homology"/>
<feature type="binding site" evidence="6">
    <location>
        <begin position="21"/>
        <end position="23"/>
    </location>
    <ligand>
        <name>FMN</name>
        <dbReference type="ChEBI" id="CHEBI:58210"/>
    </ligand>
</feature>
<comment type="catalytic activity">
    <reaction evidence="6">
        <text>2 a quinone + NADH + H(+) = 2 a 1,4-benzosemiquinone + NAD(+)</text>
        <dbReference type="Rhea" id="RHEA:65952"/>
        <dbReference type="ChEBI" id="CHEBI:15378"/>
        <dbReference type="ChEBI" id="CHEBI:57540"/>
        <dbReference type="ChEBI" id="CHEBI:57945"/>
        <dbReference type="ChEBI" id="CHEBI:132124"/>
        <dbReference type="ChEBI" id="CHEBI:134225"/>
    </reaction>
</comment>
<feature type="domain" description="Flavodoxin-like fold" evidence="7">
    <location>
        <begin position="8"/>
        <end position="195"/>
    </location>
</feature>
<gene>
    <name evidence="6" type="primary">azoR</name>
    <name evidence="8" type="ORF">DFR46_1534</name>
</gene>